<proteinExistence type="inferred from homology"/>
<evidence type="ECO:0000256" key="3">
    <source>
        <dbReference type="SAM" id="MobiDB-lite"/>
    </source>
</evidence>
<dbReference type="PANTHER" id="PTHR33495:SF2">
    <property type="entry name" value="ANTI-SIGMA FACTOR ANTAGONIST TM_1081-RELATED"/>
    <property type="match status" value="1"/>
</dbReference>
<dbReference type="Pfam" id="PF01740">
    <property type="entry name" value="STAS"/>
    <property type="match status" value="1"/>
</dbReference>
<reference evidence="5 6" key="2">
    <citation type="submission" date="2022-06" db="EMBL/GenBank/DDBJ databases">
        <title>Genomic Encyclopedia of Type Strains, Phase I: the one thousand microbial genomes (KMG-I) project.</title>
        <authorList>
            <person name="Kyrpides N."/>
        </authorList>
    </citation>
    <scope>NUCLEOTIDE SEQUENCE [LARGE SCALE GENOMIC DNA]</scope>
    <source>
        <strain evidence="5 6">DSM 43889</strain>
    </source>
</reference>
<evidence type="ECO:0000256" key="1">
    <source>
        <dbReference type="ARBA" id="ARBA00009013"/>
    </source>
</evidence>
<dbReference type="InterPro" id="IPR003658">
    <property type="entry name" value="Anti-sigma_ant"/>
</dbReference>
<protein>
    <recommendedName>
        <fullName evidence="2">Anti-sigma factor antagonist</fullName>
    </recommendedName>
</protein>
<comment type="similarity">
    <text evidence="1 2">Belongs to the anti-sigma-factor antagonist family.</text>
</comment>
<sequence length="155" mass="16467">MTNVSGRAPVTNCRPRGPGRPRPRTPGPGEEQLSLTVEHDARTARPGDGHPIVLHFHGEVDMVSAPALRQGILPHLGGGHPVVVLDLSGVTFFGARGVSALMTAQDTAEHQHIELRVVSNRSTVPRVLRAADVGDVLPVYDSVAAAIAEPRHPTR</sequence>
<evidence type="ECO:0000313" key="5">
    <source>
        <dbReference type="EMBL" id="MCP2329823.1"/>
    </source>
</evidence>
<reference evidence="5 6" key="1">
    <citation type="submission" date="2013-07" db="EMBL/GenBank/DDBJ databases">
        <authorList>
            <consortium name="DOE Joint Genome Institute"/>
            <person name="Reeve W."/>
            <person name="Huntemann M."/>
            <person name="Han J."/>
            <person name="Chen A."/>
            <person name="Kyrpides N."/>
            <person name="Mavromatis K."/>
            <person name="Markowitz V."/>
            <person name="Palaniappan K."/>
            <person name="Ivanova N."/>
            <person name="Schaumberg A."/>
            <person name="Pati A."/>
            <person name="Liolios K."/>
            <person name="Nordberg H.P."/>
            <person name="Cantor M.N."/>
            <person name="Hua S.X."/>
            <person name="Woyke T."/>
        </authorList>
    </citation>
    <scope>NUCLEOTIDE SEQUENCE [LARGE SCALE GENOMIC DNA]</scope>
    <source>
        <strain evidence="5 6">DSM 43889</strain>
    </source>
</reference>
<dbReference type="PROSITE" id="PS50801">
    <property type="entry name" value="STAS"/>
    <property type="match status" value="1"/>
</dbReference>
<dbReference type="CDD" id="cd07043">
    <property type="entry name" value="STAS_anti-anti-sigma_factors"/>
    <property type="match status" value="1"/>
</dbReference>
<accession>A0ABT1JBL1</accession>
<dbReference type="SUPFAM" id="SSF52091">
    <property type="entry name" value="SpoIIaa-like"/>
    <property type="match status" value="1"/>
</dbReference>
<dbReference type="InterPro" id="IPR002645">
    <property type="entry name" value="STAS_dom"/>
</dbReference>
<name>A0ABT1JBL1_ACTCY</name>
<dbReference type="RefSeq" id="WP_051313913.1">
    <property type="nucleotide sequence ID" value="NZ_AUBJ02000001.1"/>
</dbReference>
<dbReference type="NCBIfam" id="TIGR00377">
    <property type="entry name" value="ant_ant_sig"/>
    <property type="match status" value="1"/>
</dbReference>
<comment type="caution">
    <text evidence="5">The sequence shown here is derived from an EMBL/GenBank/DDBJ whole genome shotgun (WGS) entry which is preliminary data.</text>
</comment>
<dbReference type="EMBL" id="AUBJ02000001">
    <property type="protein sequence ID" value="MCP2329823.1"/>
    <property type="molecule type" value="Genomic_DNA"/>
</dbReference>
<feature type="region of interest" description="Disordered" evidence="3">
    <location>
        <begin position="1"/>
        <end position="32"/>
    </location>
</feature>
<evidence type="ECO:0000259" key="4">
    <source>
        <dbReference type="PROSITE" id="PS50801"/>
    </source>
</evidence>
<organism evidence="5 6">
    <name type="scientific">Actinoalloteichus caeruleus DSM 43889</name>
    <dbReference type="NCBI Taxonomy" id="1120930"/>
    <lineage>
        <taxon>Bacteria</taxon>
        <taxon>Bacillati</taxon>
        <taxon>Actinomycetota</taxon>
        <taxon>Actinomycetes</taxon>
        <taxon>Pseudonocardiales</taxon>
        <taxon>Pseudonocardiaceae</taxon>
        <taxon>Actinoalloteichus</taxon>
        <taxon>Actinoalloteichus cyanogriseus</taxon>
    </lineage>
</organism>
<gene>
    <name evidence="5" type="ORF">G443_000093</name>
</gene>
<keyword evidence="6" id="KW-1185">Reference proteome</keyword>
<feature type="domain" description="STAS" evidence="4">
    <location>
        <begin position="52"/>
        <end position="150"/>
    </location>
</feature>
<dbReference type="Proteomes" id="UP000791080">
    <property type="component" value="Unassembled WGS sequence"/>
</dbReference>
<dbReference type="InterPro" id="IPR036513">
    <property type="entry name" value="STAS_dom_sf"/>
</dbReference>
<evidence type="ECO:0000256" key="2">
    <source>
        <dbReference type="RuleBase" id="RU003749"/>
    </source>
</evidence>
<evidence type="ECO:0000313" key="6">
    <source>
        <dbReference type="Proteomes" id="UP000791080"/>
    </source>
</evidence>
<dbReference type="Gene3D" id="3.30.750.24">
    <property type="entry name" value="STAS domain"/>
    <property type="match status" value="1"/>
</dbReference>
<dbReference type="PANTHER" id="PTHR33495">
    <property type="entry name" value="ANTI-SIGMA FACTOR ANTAGONIST TM_1081-RELATED-RELATED"/>
    <property type="match status" value="1"/>
</dbReference>